<dbReference type="Pfam" id="PF00712">
    <property type="entry name" value="DNA_pol3_beta"/>
    <property type="match status" value="1"/>
</dbReference>
<evidence type="ECO:0000256" key="9">
    <source>
        <dbReference type="ARBA" id="ARBA00023125"/>
    </source>
</evidence>
<dbReference type="InterPro" id="IPR022637">
    <property type="entry name" value="DNA_polIII_beta_cen"/>
</dbReference>
<dbReference type="Gene3D" id="3.70.10.10">
    <property type="match status" value="1"/>
</dbReference>
<keyword evidence="7 10" id="KW-0235">DNA replication</keyword>
<comment type="caution">
    <text evidence="14">The sequence shown here is derived from an EMBL/GenBank/DDBJ whole genome shotgun (WGS) entry which is preliminary data.</text>
</comment>
<protein>
    <recommendedName>
        <fullName evidence="3 10">Beta sliding clamp</fullName>
    </recommendedName>
</protein>
<dbReference type="GO" id="GO:0009360">
    <property type="term" value="C:DNA polymerase III complex"/>
    <property type="evidence" value="ECO:0007669"/>
    <property type="project" value="InterPro"/>
</dbReference>
<evidence type="ECO:0000256" key="5">
    <source>
        <dbReference type="ARBA" id="ARBA00022679"/>
    </source>
</evidence>
<feature type="domain" description="DNA polymerase III beta sliding clamp N-terminal" evidence="11">
    <location>
        <begin position="1"/>
        <end position="119"/>
    </location>
</feature>
<dbReference type="GO" id="GO:0006271">
    <property type="term" value="P:DNA strand elongation involved in DNA replication"/>
    <property type="evidence" value="ECO:0007669"/>
    <property type="project" value="TreeGrafter"/>
</dbReference>
<comment type="function">
    <text evidence="10">Confers DNA tethering and processivity to DNA polymerases and other proteins. Acts as a clamp, forming a ring around DNA (a reaction catalyzed by the clamp-loading complex) which diffuses in an ATP-independent manner freely and bidirectionally along dsDNA. Initially characterized for its ability to contact the catalytic subunit of DNA polymerase III (Pol III), a complex, multichain enzyme responsible for most of the replicative synthesis in bacteria; Pol III exhibits 3'-5' exonuclease proofreading activity. The beta chain is required for initiation of replication as well as for processivity of DNA replication.</text>
</comment>
<dbReference type="GO" id="GO:0003677">
    <property type="term" value="F:DNA binding"/>
    <property type="evidence" value="ECO:0007669"/>
    <property type="project" value="UniProtKB-UniRule"/>
</dbReference>
<keyword evidence="8 10" id="KW-0239">DNA-directed DNA polymerase</keyword>
<evidence type="ECO:0000256" key="3">
    <source>
        <dbReference type="ARBA" id="ARBA00021035"/>
    </source>
</evidence>
<dbReference type="PANTHER" id="PTHR30478:SF0">
    <property type="entry name" value="BETA SLIDING CLAMP"/>
    <property type="match status" value="1"/>
</dbReference>
<dbReference type="PIRSF" id="PIRSF000804">
    <property type="entry name" value="DNA_pol_III_b"/>
    <property type="match status" value="1"/>
</dbReference>
<reference evidence="14" key="2">
    <citation type="submission" date="2021-04" db="EMBL/GenBank/DDBJ databases">
        <authorList>
            <person name="Dong X."/>
        </authorList>
    </citation>
    <scope>NUCLEOTIDE SEQUENCE</scope>
    <source>
        <strain evidence="14">ZWT</strain>
    </source>
</reference>
<evidence type="ECO:0000256" key="10">
    <source>
        <dbReference type="PIRNR" id="PIRNR000804"/>
    </source>
</evidence>
<dbReference type="Pfam" id="PF02767">
    <property type="entry name" value="DNA_pol3_beta_2"/>
    <property type="match status" value="1"/>
</dbReference>
<evidence type="ECO:0000256" key="4">
    <source>
        <dbReference type="ARBA" id="ARBA00022490"/>
    </source>
</evidence>
<evidence type="ECO:0000313" key="15">
    <source>
        <dbReference type="Proteomes" id="UP001056429"/>
    </source>
</evidence>
<feature type="domain" description="DNA polymerase III beta sliding clamp central" evidence="12">
    <location>
        <begin position="128"/>
        <end position="239"/>
    </location>
</feature>
<keyword evidence="15" id="KW-1185">Reference proteome</keyword>
<dbReference type="NCBIfam" id="TIGR00663">
    <property type="entry name" value="dnan"/>
    <property type="match status" value="1"/>
</dbReference>
<reference evidence="14" key="1">
    <citation type="journal article" date="2021" name="mSystems">
        <title>Bacteria and Archaea Synergistically Convert Glycine Betaine to Biogenic Methane in the Formosa Cold Seep of the South China Sea.</title>
        <authorList>
            <person name="Li L."/>
            <person name="Zhang W."/>
            <person name="Zhang S."/>
            <person name="Song L."/>
            <person name="Sun Q."/>
            <person name="Zhang H."/>
            <person name="Xiang H."/>
            <person name="Dong X."/>
        </authorList>
    </citation>
    <scope>NUCLEOTIDE SEQUENCE</scope>
    <source>
        <strain evidence="14">ZWT</strain>
    </source>
</reference>
<dbReference type="Proteomes" id="UP001056429">
    <property type="component" value="Unassembled WGS sequence"/>
</dbReference>
<dbReference type="GO" id="GO:0008408">
    <property type="term" value="F:3'-5' exonuclease activity"/>
    <property type="evidence" value="ECO:0007669"/>
    <property type="project" value="InterPro"/>
</dbReference>
<evidence type="ECO:0000256" key="2">
    <source>
        <dbReference type="ARBA" id="ARBA00010752"/>
    </source>
</evidence>
<dbReference type="GO" id="GO:0005737">
    <property type="term" value="C:cytoplasm"/>
    <property type="evidence" value="ECO:0007669"/>
    <property type="project" value="UniProtKB-SubCell"/>
</dbReference>
<keyword evidence="4 10" id="KW-0963">Cytoplasm</keyword>
<gene>
    <name evidence="14" type="ORF">KDK92_21810</name>
</gene>
<evidence type="ECO:0000256" key="8">
    <source>
        <dbReference type="ARBA" id="ARBA00022932"/>
    </source>
</evidence>
<feature type="domain" description="DNA polymerase III beta sliding clamp C-terminal" evidence="13">
    <location>
        <begin position="244"/>
        <end position="363"/>
    </location>
</feature>
<sequence length="366" mass="40969">MHFSIQKNILQEAVSKVQKAVTGKSTMPILQGILIQAINGKLILLGSDKDLTIEATVDAEINTEGKIVVDSRLFGDLIRKLPNDNIEISTNENSTLTIKCLKSNATLVHMLADDYPAIPTIQEEKSITLPQNMLKNMIKSTIFATAHDETRPIFTGVLFEVKDNKVNLVAMDGYRVAIRTEGIDTNVELNNVIPGKTLSEVSKILEDSEEVINILFTTNHILFDLGKTKVISRLLEGEFIKYDSIIPKEYLLKTIARKDDLLNSIDRASLIGKEGKTNLVKLDIQEEKMIITSNSQLGMAREEININLQGDDLKIAFNSKYLMDILKIMDSEEVEMEFSTNVNPCIVKNKGKNNCTYLLLPVRMVE</sequence>
<dbReference type="InterPro" id="IPR001001">
    <property type="entry name" value="DNA_polIII_beta"/>
</dbReference>
<dbReference type="InterPro" id="IPR022635">
    <property type="entry name" value="DNA_polIII_beta_C"/>
</dbReference>
<evidence type="ECO:0000259" key="12">
    <source>
        <dbReference type="Pfam" id="PF02767"/>
    </source>
</evidence>
<organism evidence="14 15">
    <name type="scientific">Oceanirhabdus seepicola</name>
    <dbReference type="NCBI Taxonomy" id="2828781"/>
    <lineage>
        <taxon>Bacteria</taxon>
        <taxon>Bacillati</taxon>
        <taxon>Bacillota</taxon>
        <taxon>Clostridia</taxon>
        <taxon>Eubacteriales</taxon>
        <taxon>Clostridiaceae</taxon>
        <taxon>Oceanirhabdus</taxon>
    </lineage>
</organism>
<evidence type="ECO:0000256" key="1">
    <source>
        <dbReference type="ARBA" id="ARBA00004496"/>
    </source>
</evidence>
<evidence type="ECO:0000256" key="6">
    <source>
        <dbReference type="ARBA" id="ARBA00022695"/>
    </source>
</evidence>
<dbReference type="PANTHER" id="PTHR30478">
    <property type="entry name" value="DNA POLYMERASE III SUBUNIT BETA"/>
    <property type="match status" value="1"/>
</dbReference>
<dbReference type="AlphaFoldDB" id="A0A9J6P6J2"/>
<comment type="subcellular location">
    <subcellularLocation>
        <location evidence="1 10">Cytoplasm</location>
    </subcellularLocation>
</comment>
<evidence type="ECO:0000313" key="14">
    <source>
        <dbReference type="EMBL" id="MCM1992359.1"/>
    </source>
</evidence>
<keyword evidence="6 10" id="KW-0548">Nucleotidyltransferase</keyword>
<comment type="subunit">
    <text evidence="10">Forms a ring-shaped head-to-tail homodimer around DNA.</text>
</comment>
<dbReference type="CDD" id="cd00140">
    <property type="entry name" value="beta_clamp"/>
    <property type="match status" value="1"/>
</dbReference>
<dbReference type="GO" id="GO:0003887">
    <property type="term" value="F:DNA-directed DNA polymerase activity"/>
    <property type="evidence" value="ECO:0007669"/>
    <property type="project" value="UniProtKB-UniRule"/>
</dbReference>
<dbReference type="Gene3D" id="3.10.150.10">
    <property type="entry name" value="DNA Polymerase III, subunit A, domain 2"/>
    <property type="match status" value="1"/>
</dbReference>
<dbReference type="SUPFAM" id="SSF55979">
    <property type="entry name" value="DNA clamp"/>
    <property type="match status" value="3"/>
</dbReference>
<accession>A0A9J6P6J2</accession>
<dbReference type="EMBL" id="JAGSOJ010000005">
    <property type="protein sequence ID" value="MCM1992359.1"/>
    <property type="molecule type" value="Genomic_DNA"/>
</dbReference>
<evidence type="ECO:0000259" key="11">
    <source>
        <dbReference type="Pfam" id="PF00712"/>
    </source>
</evidence>
<keyword evidence="9" id="KW-0238">DNA-binding</keyword>
<dbReference type="SMART" id="SM00480">
    <property type="entry name" value="POL3Bc"/>
    <property type="match status" value="1"/>
</dbReference>
<keyword evidence="5 10" id="KW-0808">Transferase</keyword>
<comment type="similarity">
    <text evidence="2 10">Belongs to the beta sliding clamp family.</text>
</comment>
<name>A0A9J6P6J2_9CLOT</name>
<dbReference type="InterPro" id="IPR022634">
    <property type="entry name" value="DNA_polIII_beta_N"/>
</dbReference>
<dbReference type="RefSeq" id="WP_250861514.1">
    <property type="nucleotide sequence ID" value="NZ_JAGSOJ010000005.1"/>
</dbReference>
<dbReference type="Pfam" id="PF02768">
    <property type="entry name" value="DNA_pol3_beta_3"/>
    <property type="match status" value="1"/>
</dbReference>
<evidence type="ECO:0000259" key="13">
    <source>
        <dbReference type="Pfam" id="PF02768"/>
    </source>
</evidence>
<proteinExistence type="inferred from homology"/>
<dbReference type="InterPro" id="IPR046938">
    <property type="entry name" value="DNA_clamp_sf"/>
</dbReference>
<evidence type="ECO:0000256" key="7">
    <source>
        <dbReference type="ARBA" id="ARBA00022705"/>
    </source>
</evidence>